<keyword evidence="6" id="KW-1185">Reference proteome</keyword>
<dbReference type="PROSITE" id="PS50977">
    <property type="entry name" value="HTH_TETR_2"/>
    <property type="match status" value="1"/>
</dbReference>
<feature type="compositionally biased region" description="Low complexity" evidence="3">
    <location>
        <begin position="9"/>
        <end position="18"/>
    </location>
</feature>
<evidence type="ECO:0000313" key="6">
    <source>
        <dbReference type="Proteomes" id="UP000562352"/>
    </source>
</evidence>
<protein>
    <submittedName>
        <fullName evidence="5">AcrR family transcriptional regulator</fullName>
    </submittedName>
</protein>
<dbReference type="Gene3D" id="1.10.357.10">
    <property type="entry name" value="Tetracycline Repressor, domain 2"/>
    <property type="match status" value="1"/>
</dbReference>
<dbReference type="InterPro" id="IPR050109">
    <property type="entry name" value="HTH-type_TetR-like_transc_reg"/>
</dbReference>
<dbReference type="InterPro" id="IPR009057">
    <property type="entry name" value="Homeodomain-like_sf"/>
</dbReference>
<dbReference type="Proteomes" id="UP000562352">
    <property type="component" value="Unassembled WGS sequence"/>
</dbReference>
<sequence>MTSIRHNKAGATAGAAGDAPGGAGAPGGADVPSGTDAPSGTGGRHGEAILDAAREVVLAVGVRRTTLTDVARRAGVSRMTVYRHWPDVRSLVGDLMTREWVLVAGGFAAEDPVAAAVGVVRELRGHPLWRKIVEVDPELLLPYLLDRRGASHEVMLTLVEQAIARGQDRGAVRPGDTRAMARAVLLTAQSFLLSGPTMLGPVTEGELDAELAALLERYLSPSPPHAVRAEDSPSEEIR</sequence>
<dbReference type="EMBL" id="JACHJJ010000011">
    <property type="protein sequence ID" value="MBB5964359.1"/>
    <property type="molecule type" value="Genomic_DNA"/>
</dbReference>
<dbReference type="AlphaFoldDB" id="A0A841D4F7"/>
<comment type="caution">
    <text evidence="5">The sequence shown here is derived from an EMBL/GenBank/DDBJ whole genome shotgun (WGS) entry which is preliminary data.</text>
</comment>
<feature type="DNA-binding region" description="H-T-H motif" evidence="2">
    <location>
        <begin position="66"/>
        <end position="85"/>
    </location>
</feature>
<name>A0A841D4F7_PLAVE</name>
<dbReference type="InterPro" id="IPR036271">
    <property type="entry name" value="Tet_transcr_reg_TetR-rel_C_sf"/>
</dbReference>
<keyword evidence="1 2" id="KW-0238">DNA-binding</keyword>
<dbReference type="SUPFAM" id="SSF46689">
    <property type="entry name" value="Homeodomain-like"/>
    <property type="match status" value="1"/>
</dbReference>
<evidence type="ECO:0000256" key="2">
    <source>
        <dbReference type="PROSITE-ProRule" id="PRU00335"/>
    </source>
</evidence>
<dbReference type="GO" id="GO:0003700">
    <property type="term" value="F:DNA-binding transcription factor activity"/>
    <property type="evidence" value="ECO:0007669"/>
    <property type="project" value="TreeGrafter"/>
</dbReference>
<dbReference type="PANTHER" id="PTHR30055:SF153">
    <property type="entry name" value="HTH-TYPE TRANSCRIPTIONAL REPRESSOR RV3405C"/>
    <property type="match status" value="1"/>
</dbReference>
<evidence type="ECO:0000313" key="5">
    <source>
        <dbReference type="EMBL" id="MBB5964359.1"/>
    </source>
</evidence>
<dbReference type="Pfam" id="PF00440">
    <property type="entry name" value="TetR_N"/>
    <property type="match status" value="1"/>
</dbReference>
<dbReference type="PRINTS" id="PR00455">
    <property type="entry name" value="HTHTETR"/>
</dbReference>
<dbReference type="InterPro" id="IPR001647">
    <property type="entry name" value="HTH_TetR"/>
</dbReference>
<evidence type="ECO:0000256" key="3">
    <source>
        <dbReference type="SAM" id="MobiDB-lite"/>
    </source>
</evidence>
<accession>A0A841D4F7</accession>
<evidence type="ECO:0000259" key="4">
    <source>
        <dbReference type="PROSITE" id="PS50977"/>
    </source>
</evidence>
<evidence type="ECO:0000256" key="1">
    <source>
        <dbReference type="ARBA" id="ARBA00023125"/>
    </source>
</evidence>
<reference evidence="5 6" key="1">
    <citation type="submission" date="2020-08" db="EMBL/GenBank/DDBJ databases">
        <title>Genomic Encyclopedia of Type Strains, Phase III (KMG-III): the genomes of soil and plant-associated and newly described type strains.</title>
        <authorList>
            <person name="Whitman W."/>
        </authorList>
    </citation>
    <scope>NUCLEOTIDE SEQUENCE [LARGE SCALE GENOMIC DNA]</scope>
    <source>
        <strain evidence="5 6">CECT 3303</strain>
    </source>
</reference>
<dbReference type="PANTHER" id="PTHR30055">
    <property type="entry name" value="HTH-TYPE TRANSCRIPTIONAL REGULATOR RUTR"/>
    <property type="match status" value="1"/>
</dbReference>
<feature type="domain" description="HTH tetR-type" evidence="4">
    <location>
        <begin position="43"/>
        <end position="103"/>
    </location>
</feature>
<dbReference type="GO" id="GO:0000976">
    <property type="term" value="F:transcription cis-regulatory region binding"/>
    <property type="evidence" value="ECO:0007669"/>
    <property type="project" value="TreeGrafter"/>
</dbReference>
<dbReference type="SUPFAM" id="SSF48498">
    <property type="entry name" value="Tetracyclin repressor-like, C-terminal domain"/>
    <property type="match status" value="1"/>
</dbReference>
<feature type="region of interest" description="Disordered" evidence="3">
    <location>
        <begin position="1"/>
        <end position="45"/>
    </location>
</feature>
<proteinExistence type="predicted"/>
<dbReference type="RefSeq" id="WP_184943126.1">
    <property type="nucleotide sequence ID" value="NZ_BAAAWZ010000001.1"/>
</dbReference>
<organism evidence="5 6">
    <name type="scientific">Planomonospora venezuelensis</name>
    <dbReference type="NCBI Taxonomy" id="1999"/>
    <lineage>
        <taxon>Bacteria</taxon>
        <taxon>Bacillati</taxon>
        <taxon>Actinomycetota</taxon>
        <taxon>Actinomycetes</taxon>
        <taxon>Streptosporangiales</taxon>
        <taxon>Streptosporangiaceae</taxon>
        <taxon>Planomonospora</taxon>
    </lineage>
</organism>
<gene>
    <name evidence="5" type="ORF">FHS22_003643</name>
</gene>